<evidence type="ECO:0000256" key="13">
    <source>
        <dbReference type="RuleBase" id="RU003785"/>
    </source>
</evidence>
<dbReference type="InterPro" id="IPR018022">
    <property type="entry name" value="IPT"/>
</dbReference>
<keyword evidence="5 10" id="KW-0819">tRNA processing</keyword>
<dbReference type="SUPFAM" id="SSF52540">
    <property type="entry name" value="P-loop containing nucleoside triphosphate hydrolases"/>
    <property type="match status" value="2"/>
</dbReference>
<keyword evidence="6 10" id="KW-0547">Nucleotide-binding</keyword>
<accession>A0A9D1S5H4</accession>
<feature type="binding site" evidence="10">
    <location>
        <begin position="13"/>
        <end position="18"/>
    </location>
    <ligand>
        <name>substrate</name>
    </ligand>
</feature>
<feature type="site" description="Interaction with substrate tRNA" evidence="10">
    <location>
        <position position="125"/>
    </location>
</feature>
<evidence type="ECO:0000256" key="6">
    <source>
        <dbReference type="ARBA" id="ARBA00022741"/>
    </source>
</evidence>
<comment type="caution">
    <text evidence="14">The sequence shown here is derived from an EMBL/GenBank/DDBJ whole genome shotgun (WGS) entry which is preliminary data.</text>
</comment>
<dbReference type="EMBL" id="DVNK01000050">
    <property type="protein sequence ID" value="HIU47183.1"/>
    <property type="molecule type" value="Genomic_DNA"/>
</dbReference>
<dbReference type="HAMAP" id="MF_00185">
    <property type="entry name" value="IPP_trans"/>
    <property type="match status" value="1"/>
</dbReference>
<dbReference type="Gene3D" id="3.40.50.300">
    <property type="entry name" value="P-loop containing nucleotide triphosphate hydrolases"/>
    <property type="match status" value="1"/>
</dbReference>
<evidence type="ECO:0000256" key="10">
    <source>
        <dbReference type="HAMAP-Rule" id="MF_00185"/>
    </source>
</evidence>
<keyword evidence="4 10" id="KW-0808">Transferase</keyword>
<keyword evidence="7 10" id="KW-0067">ATP-binding</keyword>
<proteinExistence type="inferred from homology"/>
<evidence type="ECO:0000256" key="1">
    <source>
        <dbReference type="ARBA" id="ARBA00001946"/>
    </source>
</evidence>
<dbReference type="Pfam" id="PF01715">
    <property type="entry name" value="IPPT"/>
    <property type="match status" value="1"/>
</dbReference>
<protein>
    <recommendedName>
        <fullName evidence="10">tRNA dimethylallyltransferase</fullName>
        <ecNumber evidence="10">2.5.1.75</ecNumber>
    </recommendedName>
    <alternativeName>
        <fullName evidence="10">Dimethylallyl diphosphate:tRNA dimethylallyltransferase</fullName>
        <shortName evidence="10">DMAPP:tRNA dimethylallyltransferase</shortName>
        <shortName evidence="10">DMATase</shortName>
    </alternativeName>
    <alternativeName>
        <fullName evidence="10">Isopentenyl-diphosphate:tRNA isopentenyltransferase</fullName>
        <shortName evidence="10">IPP transferase</shortName>
        <shortName evidence="10">IPPT</shortName>
        <shortName evidence="10">IPTase</shortName>
    </alternativeName>
</protein>
<comment type="subunit">
    <text evidence="10">Monomer.</text>
</comment>
<evidence type="ECO:0000256" key="5">
    <source>
        <dbReference type="ARBA" id="ARBA00022694"/>
    </source>
</evidence>
<sequence>MSKQKLIAIAGPTASGKTALAIALCKRIGGEVVSCDSMMVYKGMDIGTAKPTVAEMAGVPHHMLDVAEPGENYSAAQFRDAARAVIADISGRGAWPVLCGGTGLYIDAITRDMSFASAPSDAQLRARLEAELEDVGPVRMHARLAQVDPVTAARLHVNDTRRVIRALEIYETTGAPMSVSAARDGENSELYDFKLLALDMPRERLYARINRRVDQMCDQGLFEEVAGLLEGGLRADCTAMQALGYKEIAAALRGEVTREAALATLKQRTRNYAKRQLSWLRRDGRVIWLSVGERDTADTLCDRALELLGDWMN</sequence>
<dbReference type="Proteomes" id="UP000824123">
    <property type="component" value="Unassembled WGS sequence"/>
</dbReference>
<dbReference type="EC" id="2.5.1.75" evidence="10"/>
<evidence type="ECO:0000256" key="4">
    <source>
        <dbReference type="ARBA" id="ARBA00022679"/>
    </source>
</evidence>
<evidence type="ECO:0000256" key="9">
    <source>
        <dbReference type="ARBA" id="ARBA00049563"/>
    </source>
</evidence>
<comment type="similarity">
    <text evidence="3 10 13">Belongs to the IPP transferase family.</text>
</comment>
<dbReference type="NCBIfam" id="TIGR00174">
    <property type="entry name" value="miaA"/>
    <property type="match status" value="1"/>
</dbReference>
<evidence type="ECO:0000256" key="2">
    <source>
        <dbReference type="ARBA" id="ARBA00003213"/>
    </source>
</evidence>
<dbReference type="InterPro" id="IPR039657">
    <property type="entry name" value="Dimethylallyltransferase"/>
</dbReference>
<comment type="cofactor">
    <cofactor evidence="1 10">
        <name>Mg(2+)</name>
        <dbReference type="ChEBI" id="CHEBI:18420"/>
    </cofactor>
</comment>
<gene>
    <name evidence="10 14" type="primary">miaA</name>
    <name evidence="14" type="ORF">IAC59_07980</name>
</gene>
<feature type="site" description="Interaction with substrate tRNA" evidence="10">
    <location>
        <position position="102"/>
    </location>
</feature>
<feature type="region of interest" description="Interaction with substrate tRNA" evidence="10">
    <location>
        <begin position="36"/>
        <end position="39"/>
    </location>
</feature>
<evidence type="ECO:0000313" key="15">
    <source>
        <dbReference type="Proteomes" id="UP000824123"/>
    </source>
</evidence>
<organism evidence="14 15">
    <name type="scientific">Candidatus Fimadaptatus faecigallinarum</name>
    <dbReference type="NCBI Taxonomy" id="2840814"/>
    <lineage>
        <taxon>Bacteria</taxon>
        <taxon>Bacillati</taxon>
        <taxon>Bacillota</taxon>
        <taxon>Clostridia</taxon>
        <taxon>Eubacteriales</taxon>
        <taxon>Candidatus Fimadaptatus</taxon>
    </lineage>
</organism>
<comment type="catalytic activity">
    <reaction evidence="9 10 11">
        <text>adenosine(37) in tRNA + dimethylallyl diphosphate = N(6)-dimethylallyladenosine(37) in tRNA + diphosphate</text>
        <dbReference type="Rhea" id="RHEA:26482"/>
        <dbReference type="Rhea" id="RHEA-COMP:10162"/>
        <dbReference type="Rhea" id="RHEA-COMP:10375"/>
        <dbReference type="ChEBI" id="CHEBI:33019"/>
        <dbReference type="ChEBI" id="CHEBI:57623"/>
        <dbReference type="ChEBI" id="CHEBI:74411"/>
        <dbReference type="ChEBI" id="CHEBI:74415"/>
        <dbReference type="EC" id="2.5.1.75"/>
    </reaction>
</comment>
<reference evidence="14" key="2">
    <citation type="journal article" date="2021" name="PeerJ">
        <title>Extensive microbial diversity within the chicken gut microbiome revealed by metagenomics and culture.</title>
        <authorList>
            <person name="Gilroy R."/>
            <person name="Ravi A."/>
            <person name="Getino M."/>
            <person name="Pursley I."/>
            <person name="Horton D.L."/>
            <person name="Alikhan N.F."/>
            <person name="Baker D."/>
            <person name="Gharbi K."/>
            <person name="Hall N."/>
            <person name="Watson M."/>
            <person name="Adriaenssens E.M."/>
            <person name="Foster-Nyarko E."/>
            <person name="Jarju S."/>
            <person name="Secka A."/>
            <person name="Antonio M."/>
            <person name="Oren A."/>
            <person name="Chaudhuri R.R."/>
            <person name="La Ragione R."/>
            <person name="Hildebrand F."/>
            <person name="Pallen M.J."/>
        </authorList>
    </citation>
    <scope>NUCLEOTIDE SEQUENCE</scope>
    <source>
        <strain evidence="14">ChiSxjej2B14-8506</strain>
    </source>
</reference>
<dbReference type="Gene3D" id="1.10.20.140">
    <property type="match status" value="1"/>
</dbReference>
<comment type="function">
    <text evidence="2 10 12">Catalyzes the transfer of a dimethylallyl group onto the adenine at position 37 in tRNAs that read codons beginning with uridine, leading to the formation of N6-(dimethylallyl)adenosine (i(6)A).</text>
</comment>
<evidence type="ECO:0000256" key="12">
    <source>
        <dbReference type="RuleBase" id="RU003784"/>
    </source>
</evidence>
<name>A0A9D1S5H4_9FIRM</name>
<dbReference type="GO" id="GO:0052381">
    <property type="term" value="F:tRNA dimethylallyltransferase activity"/>
    <property type="evidence" value="ECO:0007669"/>
    <property type="project" value="UniProtKB-UniRule"/>
</dbReference>
<dbReference type="InterPro" id="IPR027417">
    <property type="entry name" value="P-loop_NTPase"/>
</dbReference>
<dbReference type="PANTHER" id="PTHR11088">
    <property type="entry name" value="TRNA DIMETHYLALLYLTRANSFERASE"/>
    <property type="match status" value="1"/>
</dbReference>
<dbReference type="AlphaFoldDB" id="A0A9D1S5H4"/>
<reference evidence="14" key="1">
    <citation type="submission" date="2020-10" db="EMBL/GenBank/DDBJ databases">
        <authorList>
            <person name="Gilroy R."/>
        </authorList>
    </citation>
    <scope>NUCLEOTIDE SEQUENCE</scope>
    <source>
        <strain evidence="14">ChiSxjej2B14-8506</strain>
    </source>
</reference>
<feature type="binding site" evidence="10">
    <location>
        <begin position="11"/>
        <end position="18"/>
    </location>
    <ligand>
        <name>ATP</name>
        <dbReference type="ChEBI" id="CHEBI:30616"/>
    </ligand>
</feature>
<evidence type="ECO:0000313" key="14">
    <source>
        <dbReference type="EMBL" id="HIU47183.1"/>
    </source>
</evidence>
<keyword evidence="8 10" id="KW-0460">Magnesium</keyword>
<evidence type="ECO:0000256" key="8">
    <source>
        <dbReference type="ARBA" id="ARBA00022842"/>
    </source>
</evidence>
<evidence type="ECO:0000256" key="11">
    <source>
        <dbReference type="RuleBase" id="RU003783"/>
    </source>
</evidence>
<dbReference type="GO" id="GO:0006400">
    <property type="term" value="P:tRNA modification"/>
    <property type="evidence" value="ECO:0007669"/>
    <property type="project" value="TreeGrafter"/>
</dbReference>
<evidence type="ECO:0000256" key="3">
    <source>
        <dbReference type="ARBA" id="ARBA00005842"/>
    </source>
</evidence>
<dbReference type="PANTHER" id="PTHR11088:SF60">
    <property type="entry name" value="TRNA DIMETHYLALLYLTRANSFERASE"/>
    <property type="match status" value="1"/>
</dbReference>
<dbReference type="GO" id="GO:0005524">
    <property type="term" value="F:ATP binding"/>
    <property type="evidence" value="ECO:0007669"/>
    <property type="project" value="UniProtKB-UniRule"/>
</dbReference>
<evidence type="ECO:0000256" key="7">
    <source>
        <dbReference type="ARBA" id="ARBA00022840"/>
    </source>
</evidence>
<dbReference type="FunFam" id="1.10.20.140:FF:000001">
    <property type="entry name" value="tRNA dimethylallyltransferase"/>
    <property type="match status" value="1"/>
</dbReference>
<comment type="caution">
    <text evidence="10">Lacks conserved residue(s) required for the propagation of feature annotation.</text>
</comment>